<evidence type="ECO:0000313" key="4">
    <source>
        <dbReference type="Proteomes" id="UP000708208"/>
    </source>
</evidence>
<dbReference type="InterPro" id="IPR021712">
    <property type="entry name" value="UPF0506"/>
</dbReference>
<keyword evidence="1" id="KW-0732">Signal</keyword>
<reference evidence="3" key="1">
    <citation type="submission" date="2021-06" db="EMBL/GenBank/DDBJ databases">
        <authorList>
            <person name="Hodson N. C."/>
            <person name="Mongue J. A."/>
            <person name="Jaron S. K."/>
        </authorList>
    </citation>
    <scope>NUCLEOTIDE SEQUENCE</scope>
</reference>
<protein>
    <recommendedName>
        <fullName evidence="2">UPF0506 domain-containing protein</fullName>
    </recommendedName>
</protein>
<evidence type="ECO:0000256" key="1">
    <source>
        <dbReference type="SAM" id="SignalP"/>
    </source>
</evidence>
<feature type="chain" id="PRO_5035251778" description="UPF0506 domain-containing protein" evidence="1">
    <location>
        <begin position="25"/>
        <end position="108"/>
    </location>
</feature>
<dbReference type="Pfam" id="PF11703">
    <property type="entry name" value="UPF0506"/>
    <property type="match status" value="1"/>
</dbReference>
<feature type="signal peptide" evidence="1">
    <location>
        <begin position="1"/>
        <end position="24"/>
    </location>
</feature>
<sequence>ISKMWSVSLAIICILTASIDLSLQQECEPNGKLCLWSEDCCSKLCIGAVCMDCKELGQPCTYNWHCCTGLCVFLHCQECGQVGAYCFYNEDCCSNWCSWFTCTENRLK</sequence>
<evidence type="ECO:0000259" key="2">
    <source>
        <dbReference type="Pfam" id="PF11703"/>
    </source>
</evidence>
<feature type="domain" description="UPF0506" evidence="2">
    <location>
        <begin position="75"/>
        <end position="103"/>
    </location>
</feature>
<accession>A0A8J2JUA3</accession>
<dbReference type="EMBL" id="CAJVCH010084101">
    <property type="protein sequence ID" value="CAG7721889.1"/>
    <property type="molecule type" value="Genomic_DNA"/>
</dbReference>
<evidence type="ECO:0000313" key="3">
    <source>
        <dbReference type="EMBL" id="CAG7721889.1"/>
    </source>
</evidence>
<dbReference type="Proteomes" id="UP000708208">
    <property type="component" value="Unassembled WGS sequence"/>
</dbReference>
<gene>
    <name evidence="3" type="ORF">AFUS01_LOCUS11075</name>
</gene>
<proteinExistence type="predicted"/>
<keyword evidence="4" id="KW-1185">Reference proteome</keyword>
<feature type="non-terminal residue" evidence="3">
    <location>
        <position position="108"/>
    </location>
</feature>
<dbReference type="AlphaFoldDB" id="A0A8J2JUA3"/>
<comment type="caution">
    <text evidence="3">The sequence shown here is derived from an EMBL/GenBank/DDBJ whole genome shotgun (WGS) entry which is preliminary data.</text>
</comment>
<name>A0A8J2JUA3_9HEXA</name>
<organism evidence="3 4">
    <name type="scientific">Allacma fusca</name>
    <dbReference type="NCBI Taxonomy" id="39272"/>
    <lineage>
        <taxon>Eukaryota</taxon>
        <taxon>Metazoa</taxon>
        <taxon>Ecdysozoa</taxon>
        <taxon>Arthropoda</taxon>
        <taxon>Hexapoda</taxon>
        <taxon>Collembola</taxon>
        <taxon>Symphypleona</taxon>
        <taxon>Sminthuridae</taxon>
        <taxon>Allacma</taxon>
    </lineage>
</organism>